<comment type="similarity">
    <text evidence="1">In the N-terminal section; belongs to the glycosyltransferase 20 family.</text>
</comment>
<dbReference type="InterPro" id="IPR013784">
    <property type="entry name" value="Carb-bd-like_fold"/>
</dbReference>
<reference evidence="3 4" key="1">
    <citation type="journal article" date="2020" name="bioRxiv">
        <title>Metabolic contributions of an alphaproteobacterial endosymbiont in the apicomplexan Cardiosporidium cionae.</title>
        <authorList>
            <person name="Hunter E.S."/>
            <person name="Paight C.J."/>
            <person name="Lane C.E."/>
        </authorList>
    </citation>
    <scope>NUCLEOTIDE SEQUENCE [LARGE SCALE GENOMIC DNA]</scope>
    <source>
        <strain evidence="3">ESH_2018</strain>
    </source>
</reference>
<dbReference type="InterPro" id="IPR001830">
    <property type="entry name" value="Glyco_trans_20"/>
</dbReference>
<dbReference type="Proteomes" id="UP000823046">
    <property type="component" value="Unassembled WGS sequence"/>
</dbReference>
<protein>
    <submittedName>
        <fullName evidence="3">Trehalose-phosphatase</fullName>
    </submittedName>
</protein>
<evidence type="ECO:0000259" key="2">
    <source>
        <dbReference type="Pfam" id="PF00686"/>
    </source>
</evidence>
<feature type="domain" description="CBM20" evidence="2">
    <location>
        <begin position="1"/>
        <end position="59"/>
    </location>
</feature>
<sequence>DWDPQKGHELYTTEEHFPGWYSRSPVNLPLKEPVQYKYVSMDVSGKEMRWESFEGNREIIPTGDFMTIEDDDGLYRLKAQTDLSIATYDDENRETSAKSKMEAARSRYEDLLQKDVTFEDNNTVLICSMELPLRVTRTASGSFSVEDRKSALLPSLYALHLCTPRPCKFFGWPGIHLKSQEEQEELTLFLEKYNCIPIFPSDELFSKYLEFCHRFLWPLFHNVLSLSLDLLEPFTTDLWNAYKYINRLWADKISIYAHERDLIWIHDFYLLVLPMFLKRRVRKSNIGLFLHIPFPSNEVFRCIPMRDELLNGMLFSDLIGFHIYEYASNFFAACAYLSGYEQRYNFGGGLSLQCDGHDVIVHVSHVHIQYDEVRKKCDNSKLVQEMTKEMREQFKDKFIFASVDRCERLAGLLHKVRAFVHFLRNYPKAQGAAVLIQYAYPMMSNWDEPKSLEIELQEFVDNANKEFAHLTNKNEKVIYLHIREVSWMEKYSLFQAADCFFNTSIRDGFNLNPLEFICCRKDQPAALILSEFIGCTRSLTSALRCNPWKIDNVAALMDRAMSLSLEEVRTRFENDQKFLQHHSTKEWARQFLKSEILAALPQSRRRFFFFDYEGTLAYDRRRINALPLLDEGLFSKGISPLEEVKHTLLGLLRDSKNTVVILSGRDPQHLEEWFGDVEGLGLCAEHGFYYKLQAITNDKWHCVSQNVDFSWKELVLEILNLYVDRTQGSFVENKVRGR</sequence>
<dbReference type="Gene3D" id="3.40.50.1000">
    <property type="entry name" value="HAD superfamily/HAD-like"/>
    <property type="match status" value="1"/>
</dbReference>
<dbReference type="Gene3D" id="3.40.50.2000">
    <property type="entry name" value="Glycogen Phosphorylase B"/>
    <property type="match status" value="2"/>
</dbReference>
<dbReference type="InterPro" id="IPR036412">
    <property type="entry name" value="HAD-like_sf"/>
</dbReference>
<organism evidence="3 4">
    <name type="scientific">Cardiosporidium cionae</name>
    <dbReference type="NCBI Taxonomy" id="476202"/>
    <lineage>
        <taxon>Eukaryota</taxon>
        <taxon>Sar</taxon>
        <taxon>Alveolata</taxon>
        <taxon>Apicomplexa</taxon>
        <taxon>Aconoidasida</taxon>
        <taxon>Nephromycida</taxon>
        <taxon>Cardiosporidium</taxon>
    </lineage>
</organism>
<evidence type="ECO:0000313" key="4">
    <source>
        <dbReference type="Proteomes" id="UP000823046"/>
    </source>
</evidence>
<gene>
    <name evidence="3" type="ORF">IE077_004025</name>
</gene>
<dbReference type="InterPro" id="IPR013783">
    <property type="entry name" value="Ig-like_fold"/>
</dbReference>
<dbReference type="InterPro" id="IPR023214">
    <property type="entry name" value="HAD_sf"/>
</dbReference>
<dbReference type="PANTHER" id="PTHR10788:SF94">
    <property type="entry name" value="ALPHA,ALPHA-TREHALOSE-PHOSPHATE SYNTHASE [UDP-FORMING] 5"/>
    <property type="match status" value="1"/>
</dbReference>
<dbReference type="SUPFAM" id="SSF56784">
    <property type="entry name" value="HAD-like"/>
    <property type="match status" value="1"/>
</dbReference>
<dbReference type="CDD" id="cd03788">
    <property type="entry name" value="GT20_TPS"/>
    <property type="match status" value="1"/>
</dbReference>
<keyword evidence="4" id="KW-1185">Reference proteome</keyword>
<name>A0ABQ7J459_9APIC</name>
<accession>A0ABQ7J459</accession>
<dbReference type="EMBL" id="JADAQX010001391">
    <property type="protein sequence ID" value="KAF8817824.1"/>
    <property type="molecule type" value="Genomic_DNA"/>
</dbReference>
<dbReference type="SUPFAM" id="SSF49452">
    <property type="entry name" value="Starch-binding domain-like"/>
    <property type="match status" value="1"/>
</dbReference>
<proteinExistence type="inferred from homology"/>
<comment type="caution">
    <text evidence="3">The sequence shown here is derived from an EMBL/GenBank/DDBJ whole genome shotgun (WGS) entry which is preliminary data.</text>
</comment>
<feature type="non-terminal residue" evidence="3">
    <location>
        <position position="1"/>
    </location>
</feature>
<evidence type="ECO:0000313" key="3">
    <source>
        <dbReference type="EMBL" id="KAF8817824.1"/>
    </source>
</evidence>
<dbReference type="Pfam" id="PF02358">
    <property type="entry name" value="Trehalose_PPase"/>
    <property type="match status" value="1"/>
</dbReference>
<dbReference type="PANTHER" id="PTHR10788">
    <property type="entry name" value="TREHALOSE-6-PHOSPHATE SYNTHASE"/>
    <property type="match status" value="1"/>
</dbReference>
<dbReference type="Pfam" id="PF00686">
    <property type="entry name" value="CBM_20"/>
    <property type="match status" value="1"/>
</dbReference>
<dbReference type="Pfam" id="PF00982">
    <property type="entry name" value="Glyco_transf_20"/>
    <property type="match status" value="1"/>
</dbReference>
<feature type="non-terminal residue" evidence="3">
    <location>
        <position position="738"/>
    </location>
</feature>
<evidence type="ECO:0000256" key="1">
    <source>
        <dbReference type="ARBA" id="ARBA00005409"/>
    </source>
</evidence>
<dbReference type="SUPFAM" id="SSF53756">
    <property type="entry name" value="UDP-Glycosyltransferase/glycogen phosphorylase"/>
    <property type="match status" value="1"/>
</dbReference>
<dbReference type="InterPro" id="IPR003337">
    <property type="entry name" value="Trehalose_PPase"/>
</dbReference>
<dbReference type="Gene3D" id="2.60.40.10">
    <property type="entry name" value="Immunoglobulins"/>
    <property type="match status" value="1"/>
</dbReference>
<dbReference type="InterPro" id="IPR002044">
    <property type="entry name" value="CBM20"/>
</dbReference>